<reference evidence="1 2" key="1">
    <citation type="submission" date="2014-04" db="EMBL/GenBank/DDBJ databases">
        <title>Genome assembly of Hyalangium minutum DSM 14724.</title>
        <authorList>
            <person name="Sharma G."/>
            <person name="Subramanian S."/>
        </authorList>
    </citation>
    <scope>NUCLEOTIDE SEQUENCE [LARGE SCALE GENOMIC DNA]</scope>
    <source>
        <strain evidence="1 2">DSM 14724</strain>
    </source>
</reference>
<dbReference type="EMBL" id="JMCB01000003">
    <property type="protein sequence ID" value="KFE70813.1"/>
    <property type="molecule type" value="Genomic_DNA"/>
</dbReference>
<evidence type="ECO:0000313" key="2">
    <source>
        <dbReference type="Proteomes" id="UP000028725"/>
    </source>
</evidence>
<gene>
    <name evidence="1" type="ORF">DB31_5855</name>
</gene>
<dbReference type="STRING" id="394096.DB31_5855"/>
<sequence>MEVDRTRIQVVDTGERSIILEPLSEPRPGERWTLRVPWAEGRTPEAAEFALVAHPSEVDTELDIARLQVPAPACPAQAECAPCSAPSAADAIASGLIDKDGVQTLAFRPFKEAASGFESTAGVSYRASTWVLVDVEIIRPPRHLAWSPVGATLTSKTGEVRVRAIKIEPNKTSPERVRLFAEAEVPPPSAGLKFTLHLNGPAGAPSFSIPSVQLPPAKEVQP</sequence>
<name>A0A085WT00_9BACT</name>
<accession>A0A085WT00</accession>
<dbReference type="Proteomes" id="UP000028725">
    <property type="component" value="Unassembled WGS sequence"/>
</dbReference>
<dbReference type="AlphaFoldDB" id="A0A085WT00"/>
<comment type="caution">
    <text evidence="1">The sequence shown here is derived from an EMBL/GenBank/DDBJ whole genome shotgun (WGS) entry which is preliminary data.</text>
</comment>
<evidence type="ECO:0000313" key="1">
    <source>
        <dbReference type="EMBL" id="KFE70813.1"/>
    </source>
</evidence>
<organism evidence="1 2">
    <name type="scientific">Hyalangium minutum</name>
    <dbReference type="NCBI Taxonomy" id="394096"/>
    <lineage>
        <taxon>Bacteria</taxon>
        <taxon>Pseudomonadati</taxon>
        <taxon>Myxococcota</taxon>
        <taxon>Myxococcia</taxon>
        <taxon>Myxococcales</taxon>
        <taxon>Cystobacterineae</taxon>
        <taxon>Archangiaceae</taxon>
        <taxon>Hyalangium</taxon>
    </lineage>
</organism>
<dbReference type="NCBIfam" id="TIGR02268">
    <property type="entry name" value="Myxococcus xanthus paralogous family TIGR02268"/>
    <property type="match status" value="1"/>
</dbReference>
<dbReference type="InterPro" id="IPR011754">
    <property type="entry name" value="Mxa_paralog_2268"/>
</dbReference>
<evidence type="ECO:0008006" key="3">
    <source>
        <dbReference type="Google" id="ProtNLM"/>
    </source>
</evidence>
<protein>
    <recommendedName>
        <fullName evidence="3">DUF2381 family protein</fullName>
    </recommendedName>
</protein>
<proteinExistence type="predicted"/>
<keyword evidence="2" id="KW-1185">Reference proteome</keyword>
<dbReference type="Pfam" id="PF09544">
    <property type="entry name" value="DUF2381"/>
    <property type="match status" value="1"/>
</dbReference>